<dbReference type="Pfam" id="PF00437">
    <property type="entry name" value="T2SSE"/>
    <property type="match status" value="1"/>
</dbReference>
<dbReference type="SUPFAM" id="SSF52540">
    <property type="entry name" value="P-loop containing nucleoside triphosphate hydrolases"/>
    <property type="match status" value="1"/>
</dbReference>
<dbReference type="PANTHER" id="PTHR30258">
    <property type="entry name" value="TYPE II SECRETION SYSTEM PROTEIN GSPE-RELATED"/>
    <property type="match status" value="1"/>
</dbReference>
<dbReference type="EMBL" id="MLJW01000027">
    <property type="protein sequence ID" value="OIR09242.1"/>
    <property type="molecule type" value="Genomic_DNA"/>
</dbReference>
<keyword evidence="2" id="KW-0067">ATP-binding</keyword>
<dbReference type="CDD" id="cd01129">
    <property type="entry name" value="PulE-GspE-like"/>
    <property type="match status" value="1"/>
</dbReference>
<dbReference type="GO" id="GO:0005886">
    <property type="term" value="C:plasma membrane"/>
    <property type="evidence" value="ECO:0007669"/>
    <property type="project" value="TreeGrafter"/>
</dbReference>
<reference evidence="4" key="1">
    <citation type="submission" date="2016-10" db="EMBL/GenBank/DDBJ databases">
        <title>Sequence of Gallionella enrichment culture.</title>
        <authorList>
            <person name="Poehlein A."/>
            <person name="Muehling M."/>
            <person name="Daniel R."/>
        </authorList>
    </citation>
    <scope>NUCLEOTIDE SEQUENCE</scope>
</reference>
<protein>
    <submittedName>
        <fullName evidence="4">Putative type II secretion system protein E</fullName>
    </submittedName>
</protein>
<evidence type="ECO:0000259" key="3">
    <source>
        <dbReference type="Pfam" id="PF00437"/>
    </source>
</evidence>
<dbReference type="InterPro" id="IPR027417">
    <property type="entry name" value="P-loop_NTPase"/>
</dbReference>
<name>A0A1J5SL95_9ZZZZ</name>
<evidence type="ECO:0000256" key="1">
    <source>
        <dbReference type="ARBA" id="ARBA00022741"/>
    </source>
</evidence>
<proteinExistence type="predicted"/>
<evidence type="ECO:0000313" key="4">
    <source>
        <dbReference type="EMBL" id="OIR09242.1"/>
    </source>
</evidence>
<gene>
    <name evidence="4" type="primary">gspE_1</name>
    <name evidence="4" type="ORF">GALL_84720</name>
</gene>
<dbReference type="AlphaFoldDB" id="A0A1J5SL95"/>
<dbReference type="InterPro" id="IPR001482">
    <property type="entry name" value="T2SS/T4SS_dom"/>
</dbReference>
<dbReference type="PANTHER" id="PTHR30258:SF2">
    <property type="entry name" value="COMG OPERON PROTEIN 1"/>
    <property type="match status" value="1"/>
</dbReference>
<comment type="caution">
    <text evidence="4">The sequence shown here is derived from an EMBL/GenBank/DDBJ whole genome shotgun (WGS) entry which is preliminary data.</text>
</comment>
<accession>A0A1J5SL95</accession>
<dbReference type="Gene3D" id="3.40.50.300">
    <property type="entry name" value="P-loop containing nucleotide triphosphate hydrolases"/>
    <property type="match status" value="1"/>
</dbReference>
<organism evidence="4">
    <name type="scientific">mine drainage metagenome</name>
    <dbReference type="NCBI Taxonomy" id="410659"/>
    <lineage>
        <taxon>unclassified sequences</taxon>
        <taxon>metagenomes</taxon>
        <taxon>ecological metagenomes</taxon>
    </lineage>
</organism>
<keyword evidence="1" id="KW-0547">Nucleotide-binding</keyword>
<evidence type="ECO:0000256" key="2">
    <source>
        <dbReference type="ARBA" id="ARBA00022840"/>
    </source>
</evidence>
<sequence length="728" mass="79422">MNLGPFISESAGLSPMLRDQCPDLGAVAQGAGPPVAGSVYPVRLSDGAVSHDAFAWYLRWADWLGLRTAADREPWLPVGHVGPALVLGHSRPGLLKPPLPPPCFQPVLLTEEDYGRLHAHCLESLAAAGRPCWDDGTLVAPRSMFPERFILPGSRLAAAQFMIEYFPHEREDWVRLKDWIASAPDAGAPLPQPYEGAAWLLMRRGPVGDLCGLRERVPEGLTLPVEGDAATPYRVVAWAGRTLWIGCPSLPQPRLEDQLLDAVGDGWQLRFVLAPAVAVPSGADADFSAPRTPHGPRARLSIDTPSAFPSAHAAGVIRLSEREIGELERYDPRRSDRDPVKVFLRELSAAIRCGASDLHLEPGLDRARVRARVDGLMEEWLEMNAEFGQAVVGAAKELIGLPAERFVPQDGGCTVHHGGETVSVRVSCYPIRRRRQKLALRFLPRRGCVPSLAEIMPAREAGMLLHAATRPYGLILVCGPTGSGKTTTVFSTLSSINTAEKNITTMEDPIEYELEGVNQAELDPHRGVGWEVLLKGFLRQDPDAGMLGEIRDRPTAETAVRQALTGHVVFATLHTMSCARTLERLIDMGINADSLASALSLVASQRLVRRLCRRCRVRRLPSDDEAALFRSRGLPVPDDLWAPTPGGCPSCRGGYSGRLAAVEMLPVVDEVARMIERRARAREFAEWASACGLSDVFGAALGLAARGETSMEEAAEWRPVWEDFAWRP</sequence>
<dbReference type="GO" id="GO:0016887">
    <property type="term" value="F:ATP hydrolysis activity"/>
    <property type="evidence" value="ECO:0007669"/>
    <property type="project" value="TreeGrafter"/>
</dbReference>
<feature type="domain" description="Bacterial type II secretion system protein E" evidence="3">
    <location>
        <begin position="340"/>
        <end position="714"/>
    </location>
</feature>
<dbReference type="Gene3D" id="3.30.450.90">
    <property type="match status" value="1"/>
</dbReference>
<dbReference type="GO" id="GO:0005524">
    <property type="term" value="F:ATP binding"/>
    <property type="evidence" value="ECO:0007669"/>
    <property type="project" value="UniProtKB-KW"/>
</dbReference>